<sequence length="468" mass="52254">MNGMDRIENIGQYRVIRELGRGATATVYLAEAPGRPEPVAIKLVRFKGGAEEAQWTRRLKKLFATEGAMAKKLDHPNIIRIHDTILEEDQAYIVMEYVTGRELSNFCTFDKLLPLHRVVGIVFKCCLALDYAFKQGVVHRDIKPANILIDDQDNVKIMDFGLALNTAKKSETDSTFIMGVGSPAYMSPEQIKGYPLNQKTDLYSLGVVLFHLLTGRLPFRAANTAQLVYKIVNADPPTPSQINPNVPAAMDNIIRRALEKDLYSRYRNGAEMAQDLSAVRFQVVDDNWVALDTARLDALRKLEFFRGFEEVELWEVLRISTWREIPVDVLLMREGDEEQGFGIIVEGEVEVSVGERVICRLGAGEVVGEMAYLNQDEPRRSASVVTLTPIVYLDVNNAALALATEECYQRFQKKLVATAVRRLAAADQSLASHGEQAHKPAAVDKLEIELELEPMDVPPPGDEPGKTA</sequence>
<dbReference type="GO" id="GO:0005737">
    <property type="term" value="C:cytoplasm"/>
    <property type="evidence" value="ECO:0007669"/>
    <property type="project" value="TreeGrafter"/>
</dbReference>
<evidence type="ECO:0000313" key="13">
    <source>
        <dbReference type="EMBL" id="BBO21378.1"/>
    </source>
</evidence>
<dbReference type="GO" id="GO:0004674">
    <property type="term" value="F:protein serine/threonine kinase activity"/>
    <property type="evidence" value="ECO:0007669"/>
    <property type="project" value="UniProtKB-KW"/>
</dbReference>
<accession>A0A809R3T4</accession>
<gene>
    <name evidence="13" type="ORF">DSYM_20770</name>
</gene>
<dbReference type="InterPro" id="IPR000719">
    <property type="entry name" value="Prot_kinase_dom"/>
</dbReference>
<dbReference type="Gene3D" id="1.10.510.10">
    <property type="entry name" value="Transferase(Phosphotransferase) domain 1"/>
    <property type="match status" value="1"/>
</dbReference>
<evidence type="ECO:0000256" key="2">
    <source>
        <dbReference type="ARBA" id="ARBA00022527"/>
    </source>
</evidence>
<dbReference type="InterPro" id="IPR018490">
    <property type="entry name" value="cNMP-bd_dom_sf"/>
</dbReference>
<dbReference type="InterPro" id="IPR014710">
    <property type="entry name" value="RmlC-like_jellyroll"/>
</dbReference>
<protein>
    <recommendedName>
        <fullName evidence="1">non-specific serine/threonine protein kinase</fullName>
        <ecNumber evidence="1">2.7.11.1</ecNumber>
    </recommendedName>
</protein>
<dbReference type="InterPro" id="IPR008271">
    <property type="entry name" value="Ser/Thr_kinase_AS"/>
</dbReference>
<keyword evidence="6 13" id="KW-0418">Kinase</keyword>
<evidence type="ECO:0000259" key="11">
    <source>
        <dbReference type="PROSITE" id="PS50011"/>
    </source>
</evidence>
<keyword evidence="7 9" id="KW-0067">ATP-binding</keyword>
<evidence type="ECO:0000256" key="9">
    <source>
        <dbReference type="PROSITE-ProRule" id="PRU10141"/>
    </source>
</evidence>
<dbReference type="FunFam" id="1.10.510.10:FF:000021">
    <property type="entry name" value="Serine/threonine protein kinase"/>
    <property type="match status" value="1"/>
</dbReference>
<dbReference type="EMBL" id="AP021857">
    <property type="protein sequence ID" value="BBO21378.1"/>
    <property type="molecule type" value="Genomic_DNA"/>
</dbReference>
<feature type="domain" description="Cyclic nucleotide-binding" evidence="12">
    <location>
        <begin position="304"/>
        <end position="400"/>
    </location>
</feature>
<dbReference type="SMART" id="SM00220">
    <property type="entry name" value="S_TKc"/>
    <property type="match status" value="1"/>
</dbReference>
<dbReference type="Gene3D" id="2.60.120.10">
    <property type="entry name" value="Jelly Rolls"/>
    <property type="match status" value="1"/>
</dbReference>
<keyword evidence="8" id="KW-0142">cGMP-binding</keyword>
<dbReference type="PANTHER" id="PTHR24348:SF72">
    <property type="entry name" value="SERINE_THREONINE PROTEIN KINASE"/>
    <property type="match status" value="1"/>
</dbReference>
<dbReference type="PROSITE" id="PS50042">
    <property type="entry name" value="CNMP_BINDING_3"/>
    <property type="match status" value="1"/>
</dbReference>
<evidence type="ECO:0000256" key="4">
    <source>
        <dbReference type="ARBA" id="ARBA00022679"/>
    </source>
</evidence>
<dbReference type="SUPFAM" id="SSF56112">
    <property type="entry name" value="Protein kinase-like (PK-like)"/>
    <property type="match status" value="1"/>
</dbReference>
<evidence type="ECO:0000256" key="1">
    <source>
        <dbReference type="ARBA" id="ARBA00012513"/>
    </source>
</evidence>
<dbReference type="EC" id="2.7.11.1" evidence="1"/>
<dbReference type="InterPro" id="IPR011009">
    <property type="entry name" value="Kinase-like_dom_sf"/>
</dbReference>
<reference evidence="13" key="1">
    <citation type="journal article" name="DNA Res.">
        <title>The physiological potential of anammox bacteria as revealed by their core genome structure.</title>
        <authorList>
            <person name="Okubo T."/>
            <person name="Toyoda A."/>
            <person name="Fukuhara K."/>
            <person name="Uchiyama I."/>
            <person name="Harigaya Y."/>
            <person name="Kuroiwa M."/>
            <person name="Suzuki T."/>
            <person name="Murakami Y."/>
            <person name="Suwa Y."/>
            <person name="Takami H."/>
        </authorList>
    </citation>
    <scope>NUCLEOTIDE SEQUENCE</scope>
    <source>
        <strain evidence="13">317325-3</strain>
    </source>
</reference>
<name>A0A809R3T4_9PROT</name>
<dbReference type="PROSITE" id="PS50011">
    <property type="entry name" value="PROTEIN_KINASE_DOM"/>
    <property type="match status" value="1"/>
</dbReference>
<proteinExistence type="predicted"/>
<dbReference type="InterPro" id="IPR045269">
    <property type="entry name" value="Atg1-like"/>
</dbReference>
<dbReference type="Pfam" id="PF00027">
    <property type="entry name" value="cNMP_binding"/>
    <property type="match status" value="1"/>
</dbReference>
<feature type="domain" description="Protein kinase" evidence="11">
    <location>
        <begin position="13"/>
        <end position="289"/>
    </location>
</feature>
<dbReference type="Gene3D" id="3.30.200.20">
    <property type="entry name" value="Phosphorylase Kinase, domain 1"/>
    <property type="match status" value="1"/>
</dbReference>
<evidence type="ECO:0000256" key="7">
    <source>
        <dbReference type="ARBA" id="ARBA00022840"/>
    </source>
</evidence>
<organism evidence="13 14">
    <name type="scientific">Candidatus Desulfobacillus denitrificans</name>
    <dbReference type="NCBI Taxonomy" id="2608985"/>
    <lineage>
        <taxon>Bacteria</taxon>
        <taxon>Pseudomonadati</taxon>
        <taxon>Pseudomonadota</taxon>
        <taxon>Betaproteobacteria</taxon>
        <taxon>Candidatus Desulfobacillus</taxon>
    </lineage>
</organism>
<feature type="binding site" evidence="9">
    <location>
        <position position="42"/>
    </location>
    <ligand>
        <name>ATP</name>
        <dbReference type="ChEBI" id="CHEBI:30616"/>
    </ligand>
</feature>
<dbReference type="InterPro" id="IPR000595">
    <property type="entry name" value="cNMP-bd_dom"/>
</dbReference>
<evidence type="ECO:0000313" key="14">
    <source>
        <dbReference type="Proteomes" id="UP000662914"/>
    </source>
</evidence>
<dbReference type="KEGG" id="ddz:DSYM_20770"/>
<dbReference type="CDD" id="cd14014">
    <property type="entry name" value="STKc_PknB_like"/>
    <property type="match status" value="1"/>
</dbReference>
<dbReference type="Pfam" id="PF00069">
    <property type="entry name" value="Pkinase"/>
    <property type="match status" value="1"/>
</dbReference>
<dbReference type="SMART" id="SM00100">
    <property type="entry name" value="cNMP"/>
    <property type="match status" value="1"/>
</dbReference>
<dbReference type="PROSITE" id="PS00108">
    <property type="entry name" value="PROTEIN_KINASE_ST"/>
    <property type="match status" value="1"/>
</dbReference>
<keyword evidence="3" id="KW-0140">cGMP</keyword>
<dbReference type="GO" id="GO:0005524">
    <property type="term" value="F:ATP binding"/>
    <property type="evidence" value="ECO:0007669"/>
    <property type="project" value="UniProtKB-UniRule"/>
</dbReference>
<dbReference type="InterPro" id="IPR017441">
    <property type="entry name" value="Protein_kinase_ATP_BS"/>
</dbReference>
<evidence type="ECO:0000256" key="8">
    <source>
        <dbReference type="ARBA" id="ARBA00022992"/>
    </source>
</evidence>
<keyword evidence="2 13" id="KW-0723">Serine/threonine-protein kinase</keyword>
<dbReference type="Proteomes" id="UP000662914">
    <property type="component" value="Chromosome"/>
</dbReference>
<dbReference type="AlphaFoldDB" id="A0A809R3T4"/>
<evidence type="ECO:0000256" key="6">
    <source>
        <dbReference type="ARBA" id="ARBA00022777"/>
    </source>
</evidence>
<dbReference type="PROSITE" id="PS00107">
    <property type="entry name" value="PROTEIN_KINASE_ATP"/>
    <property type="match status" value="1"/>
</dbReference>
<keyword evidence="4" id="KW-0808">Transferase</keyword>
<evidence type="ECO:0000259" key="12">
    <source>
        <dbReference type="PROSITE" id="PS50042"/>
    </source>
</evidence>
<dbReference type="SUPFAM" id="SSF51206">
    <property type="entry name" value="cAMP-binding domain-like"/>
    <property type="match status" value="1"/>
</dbReference>
<evidence type="ECO:0000256" key="10">
    <source>
        <dbReference type="SAM" id="MobiDB-lite"/>
    </source>
</evidence>
<dbReference type="GO" id="GO:0030553">
    <property type="term" value="F:cGMP binding"/>
    <property type="evidence" value="ECO:0007669"/>
    <property type="project" value="UniProtKB-KW"/>
</dbReference>
<evidence type="ECO:0000256" key="5">
    <source>
        <dbReference type="ARBA" id="ARBA00022741"/>
    </source>
</evidence>
<dbReference type="CDD" id="cd00038">
    <property type="entry name" value="CAP_ED"/>
    <property type="match status" value="1"/>
</dbReference>
<feature type="region of interest" description="Disordered" evidence="10">
    <location>
        <begin position="449"/>
        <end position="468"/>
    </location>
</feature>
<keyword evidence="5 9" id="KW-0547">Nucleotide-binding</keyword>
<dbReference type="PANTHER" id="PTHR24348">
    <property type="entry name" value="SERINE/THREONINE-PROTEIN KINASE UNC-51-RELATED"/>
    <property type="match status" value="1"/>
</dbReference>
<evidence type="ECO:0000256" key="3">
    <source>
        <dbReference type="ARBA" id="ARBA00022535"/>
    </source>
</evidence>